<keyword evidence="2" id="KW-1185">Reference proteome</keyword>
<reference evidence="2" key="1">
    <citation type="submission" date="2022-01" db="EMBL/GenBank/DDBJ databases">
        <title>Lysobacter chinensis sp. nov., a bacterium isolated from cow dung compost.</title>
        <authorList>
            <person name="Zhou L.Y."/>
        </authorList>
    </citation>
    <scope>NUCLEOTIDE SEQUENCE [LARGE SCALE GENOMIC DNA]</scope>
    <source>
        <strain evidence="2">TLK-CK17</strain>
    </source>
</reference>
<proteinExistence type="predicted"/>
<dbReference type="EMBL" id="JAKJPO010000030">
    <property type="protein sequence ID" value="MCF7223872.1"/>
    <property type="molecule type" value="Genomic_DNA"/>
</dbReference>
<reference evidence="1 2" key="2">
    <citation type="submission" date="2022-01" db="EMBL/GenBank/DDBJ databases">
        <title>Lysobacter chinensis sp. nov., a bacterium isolated from cow dung compost.</title>
        <authorList>
            <person name="Liu Y."/>
        </authorList>
    </citation>
    <scope>NUCLEOTIDE SEQUENCE [LARGE SCALE GENOMIC DNA]</scope>
    <source>
        <strain evidence="1 2">TLK-CK17</strain>
    </source>
</reference>
<gene>
    <name evidence="1" type="ORF">L3V18_19185</name>
</gene>
<accession>A0ABS9HZS9</accession>
<organism evidence="1 2">
    <name type="scientific">Marilutibacter chinensis</name>
    <dbReference type="NCBI Taxonomy" id="2912247"/>
    <lineage>
        <taxon>Bacteria</taxon>
        <taxon>Pseudomonadati</taxon>
        <taxon>Pseudomonadota</taxon>
        <taxon>Gammaproteobacteria</taxon>
        <taxon>Lysobacterales</taxon>
        <taxon>Lysobacteraceae</taxon>
        <taxon>Marilutibacter</taxon>
    </lineage>
</organism>
<evidence type="ECO:0000313" key="2">
    <source>
        <dbReference type="Proteomes" id="UP001430796"/>
    </source>
</evidence>
<reference evidence="1 2" key="3">
    <citation type="submission" date="2022-01" db="EMBL/GenBank/DDBJ databases">
        <authorList>
            <person name="Zhou L.Y."/>
        </authorList>
    </citation>
    <scope>NUCLEOTIDE SEQUENCE [LARGE SCALE GENOMIC DNA]</scope>
    <source>
        <strain evidence="1 2">TLK-CK17</strain>
    </source>
</reference>
<protein>
    <submittedName>
        <fullName evidence="1">Uncharacterized protein</fullName>
    </submittedName>
</protein>
<name>A0ABS9HZS9_9GAMM</name>
<dbReference type="RefSeq" id="WP_237057061.1">
    <property type="nucleotide sequence ID" value="NZ_JAKJPO010000030.1"/>
</dbReference>
<evidence type="ECO:0000313" key="1">
    <source>
        <dbReference type="EMBL" id="MCF7223872.1"/>
    </source>
</evidence>
<comment type="caution">
    <text evidence="1">The sequence shown here is derived from an EMBL/GenBank/DDBJ whole genome shotgun (WGS) entry which is preliminary data.</text>
</comment>
<dbReference type="Proteomes" id="UP001430796">
    <property type="component" value="Unassembled WGS sequence"/>
</dbReference>
<sequence>MSLLVYLDSQDYSKLTKDNDLLQELASCRESGEATFISSSVIVSECAPLTASVTHLAVERSEVIELLCGRNTFISIDRILETEISSFGQSPPTRDLIISSKGDWFPSVGPLLDEVDMRKSFQEALSDRPLNREQRRKAKSMTLRGGSLRSRASNELLSGMDDLAKEAIAAYPMKPENARTVISFIAGKASRAQAERALLESLRDVSWMMRWFQNHHDNLAFVPNFIRATSNRTFDRFSESIEKSKLVDDPIRAWRQIADDVLQESIENFIAKSGKTIKPSAAEIQKHCPGMAAMFKLMAKTIEDSLGSNTRNLNHSDFADAIHALHAPYVDIFRTDAYMASKLTAIASGTTICRKLRELPSAIRMASEVRT</sequence>